<keyword evidence="3" id="KW-1185">Reference proteome</keyword>
<evidence type="ECO:0000256" key="1">
    <source>
        <dbReference type="SAM" id="MobiDB-lite"/>
    </source>
</evidence>
<dbReference type="Proteomes" id="UP001240678">
    <property type="component" value="Unassembled WGS sequence"/>
</dbReference>
<feature type="region of interest" description="Disordered" evidence="1">
    <location>
        <begin position="1"/>
        <end position="22"/>
    </location>
</feature>
<protein>
    <submittedName>
        <fullName evidence="2">Uncharacterized protein</fullName>
    </submittedName>
</protein>
<organism evidence="2 3">
    <name type="scientific">Colletotrichum costaricense</name>
    <dbReference type="NCBI Taxonomy" id="1209916"/>
    <lineage>
        <taxon>Eukaryota</taxon>
        <taxon>Fungi</taxon>
        <taxon>Dikarya</taxon>
        <taxon>Ascomycota</taxon>
        <taxon>Pezizomycotina</taxon>
        <taxon>Sordariomycetes</taxon>
        <taxon>Hypocreomycetidae</taxon>
        <taxon>Glomerellales</taxon>
        <taxon>Glomerellaceae</taxon>
        <taxon>Colletotrichum</taxon>
        <taxon>Colletotrichum acutatum species complex</taxon>
    </lineage>
</organism>
<accession>A0AAI9Z0R9</accession>
<name>A0AAI9Z0R9_9PEZI</name>
<evidence type="ECO:0000313" key="2">
    <source>
        <dbReference type="EMBL" id="KAK1530464.1"/>
    </source>
</evidence>
<gene>
    <name evidence="2" type="ORF">CCOS01_05567</name>
</gene>
<proteinExistence type="predicted"/>
<dbReference type="RefSeq" id="XP_060315517.1">
    <property type="nucleotide sequence ID" value="XM_060453745.1"/>
</dbReference>
<reference evidence="2 3" key="1">
    <citation type="submission" date="2016-10" db="EMBL/GenBank/DDBJ databases">
        <title>The genome sequence of Colletotrichum fioriniae PJ7.</title>
        <authorList>
            <person name="Baroncelli R."/>
        </authorList>
    </citation>
    <scope>NUCLEOTIDE SEQUENCE [LARGE SCALE GENOMIC DNA]</scope>
    <source>
        <strain evidence="2 3">IMI 309622</strain>
    </source>
</reference>
<dbReference type="AlphaFoldDB" id="A0AAI9Z0R9"/>
<comment type="caution">
    <text evidence="2">The sequence shown here is derived from an EMBL/GenBank/DDBJ whole genome shotgun (WGS) entry which is preliminary data.</text>
</comment>
<dbReference type="EMBL" id="MOOE01000005">
    <property type="protein sequence ID" value="KAK1530464.1"/>
    <property type="molecule type" value="Genomic_DNA"/>
</dbReference>
<sequence>MSKTELAPGARRRKETALTGPSKESLRLGVFGDLTTQVERLEAARRHPLARSRLNDYVLVHGNSHERPPSFAYQNPDADVSRGSLTKYMNSRDNITEYMLEYRRAFPPVSD</sequence>
<dbReference type="GeneID" id="85337292"/>
<evidence type="ECO:0000313" key="3">
    <source>
        <dbReference type="Proteomes" id="UP001240678"/>
    </source>
</evidence>